<gene>
    <name evidence="1" type="ORF">R7226_13620</name>
</gene>
<sequence>MEARAARGPAEFTLLLPGADPDAPLRLLRAVEQLRSRGLDVAGQLGEADPVDAVAAAWDPREYDEVVLSTLPLGRSRWLALDVPGRIERATGVAVERVVGATE</sequence>
<keyword evidence="2" id="KW-1185">Reference proteome</keyword>
<comment type="caution">
    <text evidence="1">The sequence shown here is derived from an EMBL/GenBank/DDBJ whole genome shotgun (WGS) entry which is preliminary data.</text>
</comment>
<dbReference type="EMBL" id="JAWSTH010000032">
    <property type="protein sequence ID" value="MDW5595382.1"/>
    <property type="molecule type" value="Genomic_DNA"/>
</dbReference>
<accession>A0ABU4HPZ6</accession>
<dbReference type="InterPro" id="IPR014729">
    <property type="entry name" value="Rossmann-like_a/b/a_fold"/>
</dbReference>
<reference evidence="1 2" key="2">
    <citation type="submission" date="2023-10" db="EMBL/GenBank/DDBJ databases">
        <authorList>
            <person name="Han X.F."/>
        </authorList>
    </citation>
    <scope>NUCLEOTIDE SEQUENCE [LARGE SCALE GENOMIC DNA]</scope>
    <source>
        <strain evidence="1 2">KCTC 39840</strain>
    </source>
</reference>
<name>A0ABU4HPZ6_9ACTN</name>
<dbReference type="RefSeq" id="WP_318597718.1">
    <property type="nucleotide sequence ID" value="NZ_JAWSTH010000032.1"/>
</dbReference>
<reference evidence="2" key="1">
    <citation type="submission" date="2023-07" db="EMBL/GenBank/DDBJ databases">
        <title>Conexibacter stalactiti sp. nov., isolated from stalactites in a lava cave and emended description of the genus Conexibacter.</title>
        <authorList>
            <person name="Lee S.D."/>
        </authorList>
    </citation>
    <scope>NUCLEOTIDE SEQUENCE [LARGE SCALE GENOMIC DNA]</scope>
    <source>
        <strain evidence="2">KCTC 39840</strain>
    </source>
</reference>
<evidence type="ECO:0000313" key="1">
    <source>
        <dbReference type="EMBL" id="MDW5595382.1"/>
    </source>
</evidence>
<organism evidence="1 2">
    <name type="scientific">Conexibacter stalactiti</name>
    <dbReference type="NCBI Taxonomy" id="1940611"/>
    <lineage>
        <taxon>Bacteria</taxon>
        <taxon>Bacillati</taxon>
        <taxon>Actinomycetota</taxon>
        <taxon>Thermoleophilia</taxon>
        <taxon>Solirubrobacterales</taxon>
        <taxon>Conexibacteraceae</taxon>
        <taxon>Conexibacter</taxon>
    </lineage>
</organism>
<proteinExistence type="predicted"/>
<dbReference type="SUPFAM" id="SSF52402">
    <property type="entry name" value="Adenine nucleotide alpha hydrolases-like"/>
    <property type="match status" value="1"/>
</dbReference>
<dbReference type="Gene3D" id="3.40.50.620">
    <property type="entry name" value="HUPs"/>
    <property type="match status" value="1"/>
</dbReference>
<dbReference type="Proteomes" id="UP001284601">
    <property type="component" value="Unassembled WGS sequence"/>
</dbReference>
<evidence type="ECO:0000313" key="2">
    <source>
        <dbReference type="Proteomes" id="UP001284601"/>
    </source>
</evidence>
<protein>
    <submittedName>
        <fullName evidence="1">Uncharacterized protein</fullName>
    </submittedName>
</protein>